<evidence type="ECO:0000313" key="1">
    <source>
        <dbReference type="EMBL" id="AEB68922.1"/>
    </source>
</evidence>
<dbReference type="SUPFAM" id="SSF48295">
    <property type="entry name" value="TrpR-like"/>
    <property type="match status" value="1"/>
</dbReference>
<evidence type="ECO:0000313" key="2">
    <source>
        <dbReference type="Proteomes" id="UP000007807"/>
    </source>
</evidence>
<organism evidence="1 2">
    <name type="scientific">Methanothrix soehngenii (strain ATCC 5969 / DSM 3671 / JCM 10134 / NBRC 103675 / OCM 69 / GP-6)</name>
    <name type="common">Methanosaeta concilii</name>
    <dbReference type="NCBI Taxonomy" id="990316"/>
    <lineage>
        <taxon>Archaea</taxon>
        <taxon>Methanobacteriati</taxon>
        <taxon>Methanobacteriota</taxon>
        <taxon>Stenosarchaea group</taxon>
        <taxon>Methanomicrobia</taxon>
        <taxon>Methanotrichales</taxon>
        <taxon>Methanotrichaceae</taxon>
        <taxon>Methanothrix</taxon>
    </lineage>
</organism>
<dbReference type="InterPro" id="IPR036388">
    <property type="entry name" value="WH-like_DNA-bd_sf"/>
</dbReference>
<dbReference type="Proteomes" id="UP000007807">
    <property type="component" value="Chromosome"/>
</dbReference>
<dbReference type="InterPro" id="IPR002514">
    <property type="entry name" value="Transposase_8"/>
</dbReference>
<sequence>MKKTRRRYDRDFKILVLAELEAGKPLAQIAREYSIHLSLLCRWRRELDENPEKAFRGTETSIKNQEKMV</sequence>
<protein>
    <submittedName>
        <fullName evidence="1">IS3/IS66 family element, Orf1 protein</fullName>
    </submittedName>
</protein>
<keyword evidence="2" id="KW-1185">Reference proteome</keyword>
<dbReference type="GO" id="GO:0043565">
    <property type="term" value="F:sequence-specific DNA binding"/>
    <property type="evidence" value="ECO:0007669"/>
    <property type="project" value="InterPro"/>
</dbReference>
<gene>
    <name evidence="1" type="ordered locus">MCON_2477</name>
</gene>
<name>F4BYX5_METSG</name>
<proteinExistence type="predicted"/>
<dbReference type="Pfam" id="PF01527">
    <property type="entry name" value="HTH_Tnp_1"/>
    <property type="match status" value="1"/>
</dbReference>
<dbReference type="EMBL" id="CP002565">
    <property type="protein sequence ID" value="AEB68922.1"/>
    <property type="molecule type" value="Genomic_DNA"/>
</dbReference>
<accession>F4BYX5</accession>
<dbReference type="InParanoid" id="F4BYX5"/>
<dbReference type="InterPro" id="IPR010921">
    <property type="entry name" value="Trp_repressor/repl_initiator"/>
</dbReference>
<reference evidence="1 2" key="1">
    <citation type="journal article" date="2011" name="J. Bacteriol.">
        <title>Complete genome sequence of Methanosaeta concilii, a specialist in aceticlastic methanogenesis.</title>
        <authorList>
            <person name="Barber R.D."/>
            <person name="Zhang L."/>
            <person name="Harnack M."/>
            <person name="Olson M.V."/>
            <person name="Kaul R."/>
            <person name="Ingram-Smith C."/>
            <person name="Smith K.S."/>
        </authorList>
    </citation>
    <scope>NUCLEOTIDE SEQUENCE [LARGE SCALE GENOMIC DNA]</scope>
    <source>
        <strain evidence="2">ATCC 5969 / DSM 3671 / JCM 10134 / NBRC 103675 / OCM 69 / GP-6</strain>
    </source>
</reference>
<dbReference type="GO" id="GO:0006313">
    <property type="term" value="P:DNA transposition"/>
    <property type="evidence" value="ECO:0007669"/>
    <property type="project" value="InterPro"/>
</dbReference>
<dbReference type="GO" id="GO:0004803">
    <property type="term" value="F:transposase activity"/>
    <property type="evidence" value="ECO:0007669"/>
    <property type="project" value="InterPro"/>
</dbReference>
<dbReference type="KEGG" id="mcj:MCON_2477"/>
<dbReference type="Gene3D" id="1.10.10.10">
    <property type="entry name" value="Winged helix-like DNA-binding domain superfamily/Winged helix DNA-binding domain"/>
    <property type="match status" value="1"/>
</dbReference>
<dbReference type="AlphaFoldDB" id="F4BYX5"/>
<dbReference type="HOGENOM" id="CLU_027402_36_2_2"/>